<name>A0A8J5LFR9_ZINOF</name>
<dbReference type="InterPro" id="IPR004045">
    <property type="entry name" value="Glutathione_S-Trfase_N"/>
</dbReference>
<dbReference type="SFLD" id="SFLDG01206">
    <property type="entry name" value="Xi.1"/>
    <property type="match status" value="1"/>
</dbReference>
<feature type="compositionally biased region" description="Low complexity" evidence="1">
    <location>
        <begin position="1"/>
        <end position="14"/>
    </location>
</feature>
<dbReference type="InterPro" id="IPR047047">
    <property type="entry name" value="GST_Omega-like_C"/>
</dbReference>
<dbReference type="SMR" id="A0A8J5LFR9"/>
<dbReference type="OrthoDB" id="2309723at2759"/>
<dbReference type="FunFam" id="1.20.1050.10:FF:000045">
    <property type="entry name" value="Glutathione S-transferase family protein"/>
    <property type="match status" value="1"/>
</dbReference>
<dbReference type="PROSITE" id="PS50405">
    <property type="entry name" value="GST_CTER"/>
    <property type="match status" value="1"/>
</dbReference>
<comment type="caution">
    <text evidence="3">The sequence shown here is derived from an EMBL/GenBank/DDBJ whole genome shotgun (WGS) entry which is preliminary data.</text>
</comment>
<dbReference type="Pfam" id="PF13410">
    <property type="entry name" value="GST_C_2"/>
    <property type="match status" value="1"/>
</dbReference>
<organism evidence="3 4">
    <name type="scientific">Zingiber officinale</name>
    <name type="common">Ginger</name>
    <name type="synonym">Amomum zingiber</name>
    <dbReference type="NCBI Taxonomy" id="94328"/>
    <lineage>
        <taxon>Eukaryota</taxon>
        <taxon>Viridiplantae</taxon>
        <taxon>Streptophyta</taxon>
        <taxon>Embryophyta</taxon>
        <taxon>Tracheophyta</taxon>
        <taxon>Spermatophyta</taxon>
        <taxon>Magnoliopsida</taxon>
        <taxon>Liliopsida</taxon>
        <taxon>Zingiberales</taxon>
        <taxon>Zingiberaceae</taxon>
        <taxon>Zingiber</taxon>
    </lineage>
</organism>
<sequence>MIHMMSTPVTLLPSSTPPQHRPLSGVPVRGTTNRRRFSTLIALSSSSKDIPEDLLTAAGRLVWGRGLPPQTLVSAVRVGWSAAWHLMMRQLAPSSSSAPGSYDRPASAFPSVPHHYKRNPSHLHLYVALPCPWAHRVLVVRALKGLTSALPVSVAAPGFDGSWRFPVIEKSTSGDELNPSPDRANGCSTLREVYSLRRGGYDGRSTVPMLWDSEKKEVVCNESYSIIEFLNSVDIGGNINRSSQLNLCPPGLKKQIDEWNRVIYPNINNGVYKCGFAQSQEAYDNAVNDLFNTLDKIESHLSTSRFLCGDVLTLADVCLFTTLIRFDLAYNVLFKCTKKKLVEYSNLYGYTCDIYQIPEVARTCNFEAIMDGYFCTLFPLNPGGIRPVMPSACSHDFLSKTHDRQVLSSRIKQPLTMSES</sequence>
<dbReference type="Proteomes" id="UP000734854">
    <property type="component" value="Unassembled WGS sequence"/>
</dbReference>
<dbReference type="Pfam" id="PF13409">
    <property type="entry name" value="GST_N_2"/>
    <property type="match status" value="1"/>
</dbReference>
<dbReference type="AlphaFoldDB" id="A0A8J5LFR9"/>
<evidence type="ECO:0000256" key="1">
    <source>
        <dbReference type="SAM" id="MobiDB-lite"/>
    </source>
</evidence>
<dbReference type="GO" id="GO:0005737">
    <property type="term" value="C:cytoplasm"/>
    <property type="evidence" value="ECO:0007669"/>
    <property type="project" value="TreeGrafter"/>
</dbReference>
<dbReference type="EMBL" id="JACMSC010000007">
    <property type="protein sequence ID" value="KAG6516004.1"/>
    <property type="molecule type" value="Genomic_DNA"/>
</dbReference>
<evidence type="ECO:0000313" key="3">
    <source>
        <dbReference type="EMBL" id="KAG6516004.1"/>
    </source>
</evidence>
<gene>
    <name evidence="3" type="ORF">ZIOFF_026451</name>
</gene>
<dbReference type="InterPro" id="IPR010987">
    <property type="entry name" value="Glutathione-S-Trfase_C-like"/>
</dbReference>
<dbReference type="CDD" id="cd03190">
    <property type="entry name" value="GST_C_Omega_like"/>
    <property type="match status" value="1"/>
</dbReference>
<dbReference type="InterPro" id="IPR016639">
    <property type="entry name" value="GST_Omega/GSH"/>
</dbReference>
<keyword evidence="4" id="KW-1185">Reference proteome</keyword>
<dbReference type="SFLD" id="SFLDS00019">
    <property type="entry name" value="Glutathione_Transferase_(cytos"/>
    <property type="match status" value="1"/>
</dbReference>
<evidence type="ECO:0000313" key="4">
    <source>
        <dbReference type="Proteomes" id="UP000734854"/>
    </source>
</evidence>
<accession>A0A8J5LFR9</accession>
<proteinExistence type="predicted"/>
<dbReference type="PANTHER" id="PTHR32419">
    <property type="entry name" value="GLUTATHIONYL-HYDROQUINONE REDUCTASE"/>
    <property type="match status" value="1"/>
</dbReference>
<reference evidence="3 4" key="1">
    <citation type="submission" date="2020-08" db="EMBL/GenBank/DDBJ databases">
        <title>Plant Genome Project.</title>
        <authorList>
            <person name="Zhang R.-G."/>
        </authorList>
    </citation>
    <scope>NUCLEOTIDE SEQUENCE [LARGE SCALE GENOMIC DNA]</scope>
    <source>
        <tissue evidence="3">Rhizome</tissue>
    </source>
</reference>
<dbReference type="InterPro" id="IPR040079">
    <property type="entry name" value="Glutathione_S-Trfase"/>
</dbReference>
<evidence type="ECO:0000259" key="2">
    <source>
        <dbReference type="PROSITE" id="PS50405"/>
    </source>
</evidence>
<feature type="domain" description="GST C-terminal" evidence="2">
    <location>
        <begin position="249"/>
        <end position="391"/>
    </location>
</feature>
<dbReference type="SFLD" id="SFLDG01148">
    <property type="entry name" value="Xi_(cytGST)"/>
    <property type="match status" value="1"/>
</dbReference>
<protein>
    <recommendedName>
        <fullName evidence="2">GST C-terminal domain-containing protein</fullName>
    </recommendedName>
</protein>
<feature type="region of interest" description="Disordered" evidence="1">
    <location>
        <begin position="1"/>
        <end position="29"/>
    </location>
</feature>
<dbReference type="GO" id="GO:0004364">
    <property type="term" value="F:glutathione transferase activity"/>
    <property type="evidence" value="ECO:0007669"/>
    <property type="project" value="InterPro"/>
</dbReference>
<dbReference type="PANTHER" id="PTHR32419:SF31">
    <property type="entry name" value="OS02G0814800 PROTEIN"/>
    <property type="match status" value="1"/>
</dbReference>